<dbReference type="OrthoDB" id="9799891at2"/>
<sequence length="170" mass="18316">MATLGPGAAATAASRATGLRLDPYLGFNFLVEVQGLIAGGFTEISGLDITTEIEERRQGGDNARSYKLPKGSSYANLQLIKGLSDVDMLLAWYQDVVAGVIQRRNGTIYLMNQAQTPVMWWNFRRAYPIAWSGPRFDASSSTVLTSSITLAHEGLDNPVASASGSPRGKF</sequence>
<dbReference type="NCBIfam" id="TIGR02241">
    <property type="entry name" value="conserved hypothetical phage tail region protein"/>
    <property type="match status" value="1"/>
</dbReference>
<accession>A0A418VPK5</accession>
<keyword evidence="2" id="KW-1185">Reference proteome</keyword>
<evidence type="ECO:0000313" key="2">
    <source>
        <dbReference type="Proteomes" id="UP000283458"/>
    </source>
</evidence>
<evidence type="ECO:0000313" key="1">
    <source>
        <dbReference type="EMBL" id="RJF78192.1"/>
    </source>
</evidence>
<dbReference type="Pfam" id="PF06841">
    <property type="entry name" value="Phage_T4_gp19"/>
    <property type="match status" value="1"/>
</dbReference>
<dbReference type="EMBL" id="QYUL01000004">
    <property type="protein sequence ID" value="RJF78192.1"/>
    <property type="molecule type" value="Genomic_DNA"/>
</dbReference>
<dbReference type="AlphaFoldDB" id="A0A418VPK5"/>
<dbReference type="PANTHER" id="PTHR38009">
    <property type="entry name" value="CONSERVED HYPOTHETICAL PHAGE TAIL PROTEIN"/>
    <property type="match status" value="1"/>
</dbReference>
<organism evidence="1 2">
    <name type="scientific">Azospirillum cavernae</name>
    <dbReference type="NCBI Taxonomy" id="2320860"/>
    <lineage>
        <taxon>Bacteria</taxon>
        <taxon>Pseudomonadati</taxon>
        <taxon>Pseudomonadota</taxon>
        <taxon>Alphaproteobacteria</taxon>
        <taxon>Rhodospirillales</taxon>
        <taxon>Azospirillaceae</taxon>
        <taxon>Azospirillum</taxon>
    </lineage>
</organism>
<dbReference type="Proteomes" id="UP000283458">
    <property type="component" value="Unassembled WGS sequence"/>
</dbReference>
<dbReference type="InterPro" id="IPR011747">
    <property type="entry name" value="CHP02241"/>
</dbReference>
<comment type="caution">
    <text evidence="1">The sequence shown here is derived from an EMBL/GenBank/DDBJ whole genome shotgun (WGS) entry which is preliminary data.</text>
</comment>
<dbReference type="PANTHER" id="PTHR38009:SF1">
    <property type="entry name" value="CONSERVED HYPOTHETICAL PHAGE TAIL PROTEIN"/>
    <property type="match status" value="1"/>
</dbReference>
<dbReference type="InterPro" id="IPR010667">
    <property type="entry name" value="Phage_T4_Gp19"/>
</dbReference>
<dbReference type="GO" id="GO:0005198">
    <property type="term" value="F:structural molecule activity"/>
    <property type="evidence" value="ECO:0007669"/>
    <property type="project" value="InterPro"/>
</dbReference>
<dbReference type="RefSeq" id="WP_119833335.1">
    <property type="nucleotide sequence ID" value="NZ_QYUL01000004.1"/>
</dbReference>
<gene>
    <name evidence="1" type="ORF">D3877_24045</name>
</gene>
<proteinExistence type="predicted"/>
<name>A0A418VPK5_9PROT</name>
<protein>
    <submittedName>
        <fullName evidence="1">Phage tail protein</fullName>
    </submittedName>
</protein>
<reference evidence="1 2" key="1">
    <citation type="submission" date="2018-09" db="EMBL/GenBank/DDBJ databases">
        <authorList>
            <person name="Zhu H."/>
        </authorList>
    </citation>
    <scope>NUCLEOTIDE SEQUENCE [LARGE SCALE GENOMIC DNA]</scope>
    <source>
        <strain evidence="1 2">K2W22B-5</strain>
    </source>
</reference>